<protein>
    <submittedName>
        <fullName evidence="1">Uncharacterized protein</fullName>
    </submittedName>
</protein>
<dbReference type="EMBL" id="JAUEPU010000086">
    <property type="protein sequence ID" value="KAK0479840.1"/>
    <property type="molecule type" value="Genomic_DNA"/>
</dbReference>
<evidence type="ECO:0000313" key="1">
    <source>
        <dbReference type="EMBL" id="KAK0479840.1"/>
    </source>
</evidence>
<dbReference type="AlphaFoldDB" id="A0AA39P9M2"/>
<organism evidence="1 2">
    <name type="scientific">Armillaria luteobubalina</name>
    <dbReference type="NCBI Taxonomy" id="153913"/>
    <lineage>
        <taxon>Eukaryota</taxon>
        <taxon>Fungi</taxon>
        <taxon>Dikarya</taxon>
        <taxon>Basidiomycota</taxon>
        <taxon>Agaricomycotina</taxon>
        <taxon>Agaricomycetes</taxon>
        <taxon>Agaricomycetidae</taxon>
        <taxon>Agaricales</taxon>
        <taxon>Marasmiineae</taxon>
        <taxon>Physalacriaceae</taxon>
        <taxon>Armillaria</taxon>
    </lineage>
</organism>
<name>A0AA39P9M2_9AGAR</name>
<sequence length="341" mass="38547">MLGIMLDRARPHDLNVIIAHKDDISTRPAYAVLLPSVRYWKSLEVIGIFSNFDFLSPCRGYFDRLETATVWGYHRGESEAIDTFVIAPHLRSFENCCPLQFLLPANLVEFNDGNLFNENTCTTLRHLVNIQILSLKCSSYSSESSKIRLPRVFQLKLIIGQTMGTAPLTYNHFDLPSLIHLKILFRSSAPMDPQQTLQPMRSSTVTRLTLTWCPFKPEEIPPSEIELALSSCSTLTNLQCLTVEVCPHINLFLVALSIRPGKNVIFPKMSKLNIRFVSGDVLDMRVLVELVESRRDQGALREFEITWKQELVNDDADIRSRWQQLSGPGGGIQISASIKGL</sequence>
<dbReference type="Proteomes" id="UP001175228">
    <property type="component" value="Unassembled WGS sequence"/>
</dbReference>
<accession>A0AA39P9M2</accession>
<evidence type="ECO:0000313" key="2">
    <source>
        <dbReference type="Proteomes" id="UP001175228"/>
    </source>
</evidence>
<comment type="caution">
    <text evidence="1">The sequence shown here is derived from an EMBL/GenBank/DDBJ whole genome shotgun (WGS) entry which is preliminary data.</text>
</comment>
<reference evidence="1" key="1">
    <citation type="submission" date="2023-06" db="EMBL/GenBank/DDBJ databases">
        <authorList>
            <consortium name="Lawrence Berkeley National Laboratory"/>
            <person name="Ahrendt S."/>
            <person name="Sahu N."/>
            <person name="Indic B."/>
            <person name="Wong-Bajracharya J."/>
            <person name="Merenyi Z."/>
            <person name="Ke H.-M."/>
            <person name="Monk M."/>
            <person name="Kocsube S."/>
            <person name="Drula E."/>
            <person name="Lipzen A."/>
            <person name="Balint B."/>
            <person name="Henrissat B."/>
            <person name="Andreopoulos B."/>
            <person name="Martin F.M."/>
            <person name="Harder C.B."/>
            <person name="Rigling D."/>
            <person name="Ford K.L."/>
            <person name="Foster G.D."/>
            <person name="Pangilinan J."/>
            <person name="Papanicolaou A."/>
            <person name="Barry K."/>
            <person name="LaButti K."/>
            <person name="Viragh M."/>
            <person name="Koriabine M."/>
            <person name="Yan M."/>
            <person name="Riley R."/>
            <person name="Champramary S."/>
            <person name="Plett K.L."/>
            <person name="Tsai I.J."/>
            <person name="Slot J."/>
            <person name="Sipos G."/>
            <person name="Plett J."/>
            <person name="Nagy L.G."/>
            <person name="Grigoriev I.V."/>
        </authorList>
    </citation>
    <scope>NUCLEOTIDE SEQUENCE</scope>
    <source>
        <strain evidence="1">HWK02</strain>
    </source>
</reference>
<gene>
    <name evidence="1" type="ORF">EDD18DRAFT_844979</name>
</gene>
<keyword evidence="2" id="KW-1185">Reference proteome</keyword>
<proteinExistence type="predicted"/>